<keyword evidence="4 5" id="KW-0472">Membrane</keyword>
<evidence type="ECO:0000313" key="8">
    <source>
        <dbReference type="EMBL" id="MBD3689328.1"/>
    </source>
</evidence>
<evidence type="ECO:0000256" key="2">
    <source>
        <dbReference type="ARBA" id="ARBA00022692"/>
    </source>
</evidence>
<name>A0A8I0GD29_9ACTO</name>
<dbReference type="Pfam" id="PF00146">
    <property type="entry name" value="NADHdh"/>
    <property type="match status" value="1"/>
</dbReference>
<dbReference type="GO" id="GO:0016655">
    <property type="term" value="F:oxidoreductase activity, acting on NAD(P)H, quinone or similar compound as acceptor"/>
    <property type="evidence" value="ECO:0007669"/>
    <property type="project" value="UniProtKB-UniRule"/>
</dbReference>
<feature type="transmembrane region" description="Helical" evidence="5">
    <location>
        <begin position="208"/>
        <end position="232"/>
    </location>
</feature>
<evidence type="ECO:0000256" key="1">
    <source>
        <dbReference type="ARBA" id="ARBA00004141"/>
    </source>
</evidence>
<dbReference type="EC" id="7.1.1.-" evidence="5"/>
<feature type="transmembrane region" description="Helical" evidence="5">
    <location>
        <begin position="369"/>
        <end position="391"/>
    </location>
</feature>
<evidence type="ECO:0000256" key="7">
    <source>
        <dbReference type="SAM" id="MobiDB-lite"/>
    </source>
</evidence>
<evidence type="ECO:0000256" key="3">
    <source>
        <dbReference type="ARBA" id="ARBA00022989"/>
    </source>
</evidence>
<comment type="subunit">
    <text evidence="5">NDH-1 is composed of 14 different subunits. Subunits NuoA, H, J, K, L, M, N constitute the membrane sector of the complex.</text>
</comment>
<dbReference type="GO" id="GO:0003954">
    <property type="term" value="F:NADH dehydrogenase activity"/>
    <property type="evidence" value="ECO:0007669"/>
    <property type="project" value="TreeGrafter"/>
</dbReference>
<comment type="subcellular location">
    <subcellularLocation>
        <location evidence="5 6">Cell membrane</location>
        <topology evidence="5 6">Multi-pass membrane protein</topology>
    </subcellularLocation>
    <subcellularLocation>
        <location evidence="1">Membrane</location>
        <topology evidence="1">Multi-pass membrane protein</topology>
    </subcellularLocation>
</comment>
<keyword evidence="2 5" id="KW-0812">Transmembrane</keyword>
<dbReference type="GO" id="GO:0009060">
    <property type="term" value="P:aerobic respiration"/>
    <property type="evidence" value="ECO:0007669"/>
    <property type="project" value="TreeGrafter"/>
</dbReference>
<feature type="transmembrane region" description="Helical" evidence="5">
    <location>
        <begin position="286"/>
        <end position="309"/>
    </location>
</feature>
<feature type="transmembrane region" description="Helical" evidence="5">
    <location>
        <begin position="167"/>
        <end position="187"/>
    </location>
</feature>
<dbReference type="InterPro" id="IPR018086">
    <property type="entry name" value="NADH_UbQ_OxRdtase_su1_CS"/>
</dbReference>
<dbReference type="GO" id="GO:0048038">
    <property type="term" value="F:quinone binding"/>
    <property type="evidence" value="ECO:0007669"/>
    <property type="project" value="UniProtKB-KW"/>
</dbReference>
<comment type="caution">
    <text evidence="8">The sequence shown here is derived from an EMBL/GenBank/DDBJ whole genome shotgun (WGS) entry which is preliminary data.</text>
</comment>
<dbReference type="Proteomes" id="UP000627538">
    <property type="component" value="Unassembled WGS sequence"/>
</dbReference>
<proteinExistence type="inferred from homology"/>
<feature type="compositionally biased region" description="Basic residues" evidence="7">
    <location>
        <begin position="7"/>
        <end position="18"/>
    </location>
</feature>
<dbReference type="PANTHER" id="PTHR11432">
    <property type="entry name" value="NADH DEHYDROGENASE SUBUNIT 1"/>
    <property type="match status" value="1"/>
</dbReference>
<feature type="transmembrane region" description="Helical" evidence="5">
    <location>
        <begin position="329"/>
        <end position="349"/>
    </location>
</feature>
<dbReference type="PANTHER" id="PTHR11432:SF3">
    <property type="entry name" value="NADH-UBIQUINONE OXIDOREDUCTASE CHAIN 1"/>
    <property type="match status" value="1"/>
</dbReference>
<evidence type="ECO:0000313" key="9">
    <source>
        <dbReference type="Proteomes" id="UP000627538"/>
    </source>
</evidence>
<feature type="region of interest" description="Disordered" evidence="7">
    <location>
        <begin position="1"/>
        <end position="26"/>
    </location>
</feature>
<dbReference type="NCBIfam" id="NF004743">
    <property type="entry name" value="PRK06076.1-4"/>
    <property type="match status" value="1"/>
</dbReference>
<keyword evidence="8" id="KW-0560">Oxidoreductase</keyword>
<evidence type="ECO:0000256" key="5">
    <source>
        <dbReference type="HAMAP-Rule" id="MF_01350"/>
    </source>
</evidence>
<feature type="transmembrane region" description="Helical" evidence="5">
    <location>
        <begin position="238"/>
        <end position="254"/>
    </location>
</feature>
<comment type="function">
    <text evidence="5">NDH-1 shuttles electrons from NADH, via FMN and iron-sulfur (Fe-S) centers, to quinones in the respiratory chain. The immediate electron acceptor for the enzyme in this species is believed to be ubiquinone. Couples the redox reaction to proton translocation (for every two electrons transferred, four hydrogen ions are translocated across the cytoplasmic membrane), and thus conserves the redox energy in a proton gradient. This subunit may bind ubiquinone.</text>
</comment>
<dbReference type="HAMAP" id="MF_01350">
    <property type="entry name" value="NDH1_NuoH"/>
    <property type="match status" value="1"/>
</dbReference>
<dbReference type="PROSITE" id="PS00667">
    <property type="entry name" value="COMPLEX1_ND1_1"/>
    <property type="match status" value="1"/>
</dbReference>
<reference evidence="8 9" key="1">
    <citation type="submission" date="2020-08" db="EMBL/GenBank/DDBJ databases">
        <title>Winkia gen. nov., sp. nov., isolated from faeces of the Anser albifrons in China.</title>
        <authorList>
            <person name="Liu Q."/>
        </authorList>
    </citation>
    <scope>NUCLEOTIDE SEQUENCE [LARGE SCALE GENOMIC DNA]</scope>
    <source>
        <strain evidence="8 9">C62</strain>
    </source>
</reference>
<dbReference type="EMBL" id="JACRUO010000001">
    <property type="protein sequence ID" value="MBD3689328.1"/>
    <property type="molecule type" value="Genomic_DNA"/>
</dbReference>
<organism evidence="8 9">
    <name type="scientific">Nanchangia anserum</name>
    <dbReference type="NCBI Taxonomy" id="2692125"/>
    <lineage>
        <taxon>Bacteria</taxon>
        <taxon>Bacillati</taxon>
        <taxon>Actinomycetota</taxon>
        <taxon>Actinomycetes</taxon>
        <taxon>Actinomycetales</taxon>
        <taxon>Actinomycetaceae</taxon>
        <taxon>Nanchangia</taxon>
    </lineage>
</organism>
<dbReference type="GO" id="GO:0005886">
    <property type="term" value="C:plasma membrane"/>
    <property type="evidence" value="ECO:0007669"/>
    <property type="project" value="UniProtKB-SubCell"/>
</dbReference>
<evidence type="ECO:0000256" key="4">
    <source>
        <dbReference type="ARBA" id="ARBA00023136"/>
    </source>
</evidence>
<comment type="catalytic activity">
    <reaction evidence="5">
        <text>a quinone + NADH + 5 H(+)(in) = a quinol + NAD(+) + 4 H(+)(out)</text>
        <dbReference type="Rhea" id="RHEA:57888"/>
        <dbReference type="ChEBI" id="CHEBI:15378"/>
        <dbReference type="ChEBI" id="CHEBI:24646"/>
        <dbReference type="ChEBI" id="CHEBI:57540"/>
        <dbReference type="ChEBI" id="CHEBI:57945"/>
        <dbReference type="ChEBI" id="CHEBI:132124"/>
    </reaction>
</comment>
<keyword evidence="9" id="KW-1185">Reference proteome</keyword>
<sequence>MLDRFPRPRRPRRERGRVRSGLGHNGGEPVNAISHLAVTTLPGQVVADFTDDRWWITIIKALCIVVFLILSVIMALWVERRGLARMQTRPGPNVHGPFGLLQAIADAVKLLTKEDFWKAGVDKVTYLLAPLIAAFTAFMVYAVIPFGPNVHFGSISTPLQLADTDVAVLYILAITSVGVYGIILAGWSSNGSLPLLGSTRSAAQMISYELAMGLSLVTVFIMSGSMATSTIVAAQSPVWWGLALFPSFLIYLVAMTGEVNRLPFDLPECEGEIVAGHMTEYSSMKFAWFFLAEYINMFNVSGVATTMFLGGWRLPFGDQILGGMFHTGLWPILWFGIKVWIVMFCLIWVRGTLVRVRYDQFMKFGWKFLMPVAFAWFWIVAVMRVVTHYGLATTPQLWLGAAVVLLVILGIIWIWGARADHKIARAQEAREAELRKPFDAFAGGYPVPPLPGQVLPPSPRMGDAVGDELVTTAAKAEGDAK</sequence>
<keyword evidence="5" id="KW-0830">Ubiquinone</keyword>
<feature type="transmembrane region" description="Helical" evidence="5">
    <location>
        <begin position="397"/>
        <end position="415"/>
    </location>
</feature>
<dbReference type="InterPro" id="IPR001694">
    <property type="entry name" value="NADH_UbQ_OxRdtase_su1/FPO"/>
</dbReference>
<dbReference type="PROSITE" id="PS00668">
    <property type="entry name" value="COMPLEX1_ND1_2"/>
    <property type="match status" value="1"/>
</dbReference>
<gene>
    <name evidence="5 8" type="primary">nuoH</name>
    <name evidence="8" type="ORF">H8R10_03675</name>
</gene>
<dbReference type="AlphaFoldDB" id="A0A8I0GD29"/>
<keyword evidence="5 6" id="KW-0520">NAD</keyword>
<feature type="transmembrane region" description="Helical" evidence="5">
    <location>
        <begin position="126"/>
        <end position="147"/>
    </location>
</feature>
<keyword evidence="5" id="KW-0874">Quinone</keyword>
<keyword evidence="5" id="KW-1278">Translocase</keyword>
<accession>A0A8I0GD29</accession>
<keyword evidence="5" id="KW-1003">Cell membrane</keyword>
<keyword evidence="3 5" id="KW-1133">Transmembrane helix</keyword>
<comment type="similarity">
    <text evidence="5 6">Belongs to the complex I subunit 1 family.</text>
</comment>
<feature type="transmembrane region" description="Helical" evidence="5">
    <location>
        <begin position="54"/>
        <end position="78"/>
    </location>
</feature>
<protein>
    <recommendedName>
        <fullName evidence="5">NADH-quinone oxidoreductase subunit H</fullName>
        <ecNumber evidence="5">7.1.1.-</ecNumber>
    </recommendedName>
    <alternativeName>
        <fullName evidence="5">NADH dehydrogenase I subunit H</fullName>
    </alternativeName>
    <alternativeName>
        <fullName evidence="5">NDH-1 subunit H</fullName>
    </alternativeName>
</protein>
<evidence type="ECO:0000256" key="6">
    <source>
        <dbReference type="RuleBase" id="RU000471"/>
    </source>
</evidence>